<organism evidence="1 2">
    <name type="scientific">Anopheles melas</name>
    <dbReference type="NCBI Taxonomy" id="34690"/>
    <lineage>
        <taxon>Eukaryota</taxon>
        <taxon>Metazoa</taxon>
        <taxon>Ecdysozoa</taxon>
        <taxon>Arthropoda</taxon>
        <taxon>Hexapoda</taxon>
        <taxon>Insecta</taxon>
        <taxon>Pterygota</taxon>
        <taxon>Neoptera</taxon>
        <taxon>Endopterygota</taxon>
        <taxon>Diptera</taxon>
        <taxon>Nematocera</taxon>
        <taxon>Culicoidea</taxon>
        <taxon>Culicidae</taxon>
        <taxon>Anophelinae</taxon>
        <taxon>Anopheles</taxon>
    </lineage>
</organism>
<sequence length="110" mass="11705">MKRGKAEVLGSSGFRCSFRCSAAALSLDELKCQLANLAEGLGAAGSSNSINNIPVDKSSAIHRPTVPCLLVASTFMTFLIQGRETLASVRGVPYDTMPIPGTFRPQLSFR</sequence>
<dbReference type="VEuPathDB" id="VectorBase:AMEC017480"/>
<accession>A0A182UJQ5</accession>
<proteinExistence type="predicted"/>
<evidence type="ECO:0000313" key="2">
    <source>
        <dbReference type="Proteomes" id="UP000075902"/>
    </source>
</evidence>
<dbReference type="EnsemblMetazoa" id="AMEC021628-RA">
    <property type="protein sequence ID" value="AMEC021628-PA"/>
    <property type="gene ID" value="AMEC021628"/>
</dbReference>
<protein>
    <submittedName>
        <fullName evidence="1">Uncharacterized protein</fullName>
    </submittedName>
</protein>
<dbReference type="VEuPathDB" id="VectorBase:AMEC021628"/>
<dbReference type="AlphaFoldDB" id="A0A182UJQ5"/>
<dbReference type="EnsemblMetazoa" id="AMEC017480-RA">
    <property type="protein sequence ID" value="AMEC017480-PA"/>
    <property type="gene ID" value="AMEC017480"/>
</dbReference>
<reference evidence="2" key="1">
    <citation type="submission" date="2014-01" db="EMBL/GenBank/DDBJ databases">
        <title>The Genome Sequence of Anopheles melas CM1001059_A (V2).</title>
        <authorList>
            <consortium name="The Broad Institute Genomics Platform"/>
            <person name="Neafsey D.E."/>
            <person name="Besansky N."/>
            <person name="Howell P."/>
            <person name="Walton C."/>
            <person name="Young S.K."/>
            <person name="Zeng Q."/>
            <person name="Gargeya S."/>
            <person name="Fitzgerald M."/>
            <person name="Haas B."/>
            <person name="Abouelleil A."/>
            <person name="Allen A.W."/>
            <person name="Alvarado L."/>
            <person name="Arachchi H.M."/>
            <person name="Berlin A.M."/>
            <person name="Chapman S.B."/>
            <person name="Gainer-Dewar J."/>
            <person name="Goldberg J."/>
            <person name="Griggs A."/>
            <person name="Gujja S."/>
            <person name="Hansen M."/>
            <person name="Howarth C."/>
            <person name="Imamovic A."/>
            <person name="Ireland A."/>
            <person name="Larimer J."/>
            <person name="McCowan C."/>
            <person name="Murphy C."/>
            <person name="Pearson M."/>
            <person name="Poon T.W."/>
            <person name="Priest M."/>
            <person name="Roberts A."/>
            <person name="Saif S."/>
            <person name="Shea T."/>
            <person name="Sisk P."/>
            <person name="Sykes S."/>
            <person name="Wortman J."/>
            <person name="Nusbaum C."/>
            <person name="Birren B."/>
        </authorList>
    </citation>
    <scope>NUCLEOTIDE SEQUENCE [LARGE SCALE GENOMIC DNA]</scope>
    <source>
        <strain evidence="2">CM1001059</strain>
    </source>
</reference>
<name>A0A182UJQ5_9DIPT</name>
<evidence type="ECO:0000313" key="1">
    <source>
        <dbReference type="EnsemblMetazoa" id="AMEC017480-PA"/>
    </source>
</evidence>
<dbReference type="Proteomes" id="UP000075902">
    <property type="component" value="Unassembled WGS sequence"/>
</dbReference>
<reference evidence="1" key="2">
    <citation type="submission" date="2020-05" db="UniProtKB">
        <authorList>
            <consortium name="EnsemblMetazoa"/>
        </authorList>
    </citation>
    <scope>IDENTIFICATION</scope>
    <source>
        <strain evidence="1">CM1001059</strain>
    </source>
</reference>
<keyword evidence="2" id="KW-1185">Reference proteome</keyword>